<dbReference type="GO" id="GO:0006310">
    <property type="term" value="P:DNA recombination"/>
    <property type="evidence" value="ECO:0007669"/>
    <property type="project" value="UniProtKB-KW"/>
</dbReference>
<dbReference type="PROSITE" id="PS51898">
    <property type="entry name" value="TYR_RECOMBINASE"/>
    <property type="match status" value="1"/>
</dbReference>
<evidence type="ECO:0000256" key="2">
    <source>
        <dbReference type="ARBA" id="ARBA00023125"/>
    </source>
</evidence>
<dbReference type="eggNOG" id="COG0582">
    <property type="taxonomic scope" value="Bacteria"/>
</dbReference>
<dbReference type="PANTHER" id="PTHR30349:SF91">
    <property type="entry name" value="INTA PROTEIN"/>
    <property type="match status" value="1"/>
</dbReference>
<feature type="domain" description="Core-binding (CB)" evidence="6">
    <location>
        <begin position="63"/>
        <end position="150"/>
    </location>
</feature>
<dbReference type="HOGENOM" id="CLU_027562_17_1_11"/>
<accession>R4Z2U2</accession>
<evidence type="ECO:0000259" key="6">
    <source>
        <dbReference type="PROSITE" id="PS51900"/>
    </source>
</evidence>
<organism evidence="7 8">
    <name type="scientific">Candidatus Neomicrothrix parvicella RN1</name>
    <dbReference type="NCBI Taxonomy" id="1229780"/>
    <lineage>
        <taxon>Bacteria</taxon>
        <taxon>Bacillati</taxon>
        <taxon>Actinomycetota</taxon>
        <taxon>Acidimicrobiia</taxon>
        <taxon>Acidimicrobiales</taxon>
        <taxon>Microthrixaceae</taxon>
        <taxon>Candidatus Neomicrothrix</taxon>
    </lineage>
</organism>
<dbReference type="InterPro" id="IPR004107">
    <property type="entry name" value="Integrase_SAM-like_N"/>
</dbReference>
<proteinExistence type="predicted"/>
<protein>
    <submittedName>
        <fullName evidence="7">Putative Integrase family protein</fullName>
    </submittedName>
</protein>
<dbReference type="CDD" id="cd01189">
    <property type="entry name" value="INT_ICEBs1_C_like"/>
    <property type="match status" value="1"/>
</dbReference>
<keyword evidence="3" id="KW-0233">DNA recombination</keyword>
<dbReference type="InterPro" id="IPR013762">
    <property type="entry name" value="Integrase-like_cat_sf"/>
</dbReference>
<evidence type="ECO:0000256" key="4">
    <source>
        <dbReference type="PROSITE-ProRule" id="PRU01248"/>
    </source>
</evidence>
<evidence type="ECO:0000256" key="3">
    <source>
        <dbReference type="ARBA" id="ARBA00023172"/>
    </source>
</evidence>
<feature type="domain" description="Tyr recombinase" evidence="5">
    <location>
        <begin position="169"/>
        <end position="371"/>
    </location>
</feature>
<evidence type="ECO:0000259" key="5">
    <source>
        <dbReference type="PROSITE" id="PS51898"/>
    </source>
</evidence>
<dbReference type="SUPFAM" id="SSF56349">
    <property type="entry name" value="DNA breaking-rejoining enzymes"/>
    <property type="match status" value="1"/>
</dbReference>
<keyword evidence="1" id="KW-0229">DNA integration</keyword>
<dbReference type="InterPro" id="IPR011010">
    <property type="entry name" value="DNA_brk_join_enz"/>
</dbReference>
<name>R4Z2U2_9ACTN</name>
<dbReference type="InterPro" id="IPR044068">
    <property type="entry name" value="CB"/>
</dbReference>
<dbReference type="InterPro" id="IPR002104">
    <property type="entry name" value="Integrase_catalytic"/>
</dbReference>
<dbReference type="PROSITE" id="PS51900">
    <property type="entry name" value="CB"/>
    <property type="match status" value="1"/>
</dbReference>
<dbReference type="InterPro" id="IPR028259">
    <property type="entry name" value="AP2-like_int_N"/>
</dbReference>
<gene>
    <name evidence="7" type="ORF">BN381_630006</name>
</gene>
<dbReference type="GO" id="GO:0015074">
    <property type="term" value="P:DNA integration"/>
    <property type="evidence" value="ECO:0007669"/>
    <property type="project" value="UniProtKB-KW"/>
</dbReference>
<keyword evidence="8" id="KW-1185">Reference proteome</keyword>
<dbReference type="RefSeq" id="WP_012229796.1">
    <property type="nucleotide sequence ID" value="NZ_HG422565.1"/>
</dbReference>
<dbReference type="GO" id="GO:0003677">
    <property type="term" value="F:DNA binding"/>
    <property type="evidence" value="ECO:0007669"/>
    <property type="project" value="UniProtKB-UniRule"/>
</dbReference>
<comment type="caution">
    <text evidence="7">The sequence shown here is derived from an EMBL/GenBank/DDBJ whole genome shotgun (WGS) entry which is preliminary data.</text>
</comment>
<reference evidence="7 8" key="1">
    <citation type="journal article" date="2013" name="ISME J.">
        <title>Metabolic model for the filamentous 'Candidatus Microthrix parvicella' based on genomic and metagenomic analyses.</title>
        <authorList>
            <person name="Jon McIlroy S."/>
            <person name="Kristiansen R."/>
            <person name="Albertsen M."/>
            <person name="Michael Karst S."/>
            <person name="Rossetti S."/>
            <person name="Lund Nielsen J."/>
            <person name="Tandoi V."/>
            <person name="James Seviour R."/>
            <person name="Nielsen P.H."/>
        </authorList>
    </citation>
    <scope>NUCLEOTIDE SEQUENCE [LARGE SCALE GENOMIC DNA]</scope>
    <source>
        <strain evidence="7 8">RN1</strain>
    </source>
</reference>
<dbReference type="Proteomes" id="UP000018291">
    <property type="component" value="Unassembled WGS sequence"/>
</dbReference>
<dbReference type="Pfam" id="PF14657">
    <property type="entry name" value="Arm-DNA-bind_4"/>
    <property type="match status" value="1"/>
</dbReference>
<dbReference type="InterPro" id="IPR050090">
    <property type="entry name" value="Tyrosine_recombinase_XerCD"/>
</dbReference>
<evidence type="ECO:0000313" key="8">
    <source>
        <dbReference type="Proteomes" id="UP000018291"/>
    </source>
</evidence>
<sequence length="381" mass="41831">MRGHVHKRGNRWAWVVDAGRDPGTGKRKQKTKGGFDTKAAAEMALREFLVDFNSGTYVAPAVTTLAEYLDEWLVTSATHVRPTTQAGYRKDVANICTKIGGVRLGSLAPQQIEKAYAELMATGGVSGRPLAPKTVKNVHTVLRRALGDAERLGLVSRNVVRQVRPPTAVRPEIVTWSAGEVRRFLDSVEDHRLRAVVVVLATTGMRRGEVMGLRWGDVDLEAGRMAVEQTLNTVNDKLSFGPVKTAKSRRRLSLDRQTIDALRRHRAEQDAERKRFGAGWGADGLDLVFRDQLGGPVHPDRFTRQFKTLVRQAGLPELRGPHNLRHTWATLALEAGVHPKVVSERLGHSTISITLDTYSHVVPSMDADAAAIVAASIFTGA</sequence>
<dbReference type="AlphaFoldDB" id="R4Z2U2"/>
<dbReference type="EMBL" id="CANL01000060">
    <property type="protein sequence ID" value="CCM65244.1"/>
    <property type="molecule type" value="Genomic_DNA"/>
</dbReference>
<dbReference type="InterPro" id="IPR010998">
    <property type="entry name" value="Integrase_recombinase_N"/>
</dbReference>
<dbReference type="Gene3D" id="1.10.443.10">
    <property type="entry name" value="Intergrase catalytic core"/>
    <property type="match status" value="1"/>
</dbReference>
<keyword evidence="2 4" id="KW-0238">DNA-binding</keyword>
<dbReference type="OrthoDB" id="1822491at2"/>
<evidence type="ECO:0000256" key="1">
    <source>
        <dbReference type="ARBA" id="ARBA00022908"/>
    </source>
</evidence>
<dbReference type="Gene3D" id="1.10.150.130">
    <property type="match status" value="1"/>
</dbReference>
<evidence type="ECO:0000313" key="7">
    <source>
        <dbReference type="EMBL" id="CCM65244.1"/>
    </source>
</evidence>
<dbReference type="Pfam" id="PF00589">
    <property type="entry name" value="Phage_integrase"/>
    <property type="match status" value="1"/>
</dbReference>
<dbReference type="PANTHER" id="PTHR30349">
    <property type="entry name" value="PHAGE INTEGRASE-RELATED"/>
    <property type="match status" value="1"/>
</dbReference>
<dbReference type="Pfam" id="PF14659">
    <property type="entry name" value="Phage_int_SAM_3"/>
    <property type="match status" value="1"/>
</dbReference>